<proteinExistence type="predicted"/>
<dbReference type="AlphaFoldDB" id="A0A8H7NIS6"/>
<gene>
    <name evidence="1" type="ORF">IM811_007703</name>
</gene>
<evidence type="ECO:0000313" key="1">
    <source>
        <dbReference type="EMBL" id="KAF9756759.1"/>
    </source>
</evidence>
<organism evidence="1 2">
    <name type="scientific">Bionectria ochroleuca</name>
    <name type="common">Gliocladium roseum</name>
    <dbReference type="NCBI Taxonomy" id="29856"/>
    <lineage>
        <taxon>Eukaryota</taxon>
        <taxon>Fungi</taxon>
        <taxon>Dikarya</taxon>
        <taxon>Ascomycota</taxon>
        <taxon>Pezizomycotina</taxon>
        <taxon>Sordariomycetes</taxon>
        <taxon>Hypocreomycetidae</taxon>
        <taxon>Hypocreales</taxon>
        <taxon>Bionectriaceae</taxon>
        <taxon>Clonostachys</taxon>
    </lineage>
</organism>
<dbReference type="Proteomes" id="UP000616885">
    <property type="component" value="Unassembled WGS sequence"/>
</dbReference>
<evidence type="ECO:0000313" key="2">
    <source>
        <dbReference type="Proteomes" id="UP000616885"/>
    </source>
</evidence>
<reference evidence="1" key="1">
    <citation type="submission" date="2020-10" db="EMBL/GenBank/DDBJ databases">
        <title>High-Quality Genome Resource of Clonostachys rosea strain S41 by Oxford Nanopore Long-Read Sequencing.</title>
        <authorList>
            <person name="Wang H."/>
        </authorList>
    </citation>
    <scope>NUCLEOTIDE SEQUENCE</scope>
    <source>
        <strain evidence="1">S41</strain>
    </source>
</reference>
<sequence length="239" mass="25945">MLKFKTYSTSPWYDKERASPAQAGLFDSFAVSVICEVARIRICATTANHLLLQGCISDNPPMDASALPPLPLLLLLMLMSGGVLGSECLEDLLPSRNSTRGTNCAIAFQSWPARGAPRTLSKQERHVVSRSASHRGKGHAANPTIAVREKCREKITASAPAYSWPHPGQSEASLPWRGRRRVAGHDGFSAVMIYLYISMMPWKKANQVILYVGLVPDMYPAGNKRPVCGGSVADPSPKA</sequence>
<comment type="caution">
    <text evidence="1">The sequence shown here is derived from an EMBL/GenBank/DDBJ whole genome shotgun (WGS) entry which is preliminary data.</text>
</comment>
<dbReference type="EMBL" id="JADCTT010000002">
    <property type="protein sequence ID" value="KAF9756759.1"/>
    <property type="molecule type" value="Genomic_DNA"/>
</dbReference>
<accession>A0A8H7NIS6</accession>
<name>A0A8H7NIS6_BIOOC</name>
<protein>
    <submittedName>
        <fullName evidence="1">Uncharacterized protein</fullName>
    </submittedName>
</protein>